<accession>A0AAD9UKN7</accession>
<reference evidence="2" key="1">
    <citation type="journal article" date="2023" name="Mol. Biol. Evol.">
        <title>Third-Generation Sequencing Reveals the Adaptive Role of the Epigenome in Three Deep-Sea Polychaetes.</title>
        <authorList>
            <person name="Perez M."/>
            <person name="Aroh O."/>
            <person name="Sun Y."/>
            <person name="Lan Y."/>
            <person name="Juniper S.K."/>
            <person name="Young C.R."/>
            <person name="Angers B."/>
            <person name="Qian P.Y."/>
        </authorList>
    </citation>
    <scope>NUCLEOTIDE SEQUENCE</scope>
    <source>
        <strain evidence="2">R07B-5</strain>
    </source>
</reference>
<dbReference type="Proteomes" id="UP001209878">
    <property type="component" value="Unassembled WGS sequence"/>
</dbReference>
<comment type="caution">
    <text evidence="2">The sequence shown here is derived from an EMBL/GenBank/DDBJ whole genome shotgun (WGS) entry which is preliminary data.</text>
</comment>
<gene>
    <name evidence="2" type="ORF">NP493_23g05011</name>
</gene>
<evidence type="ECO:0000313" key="3">
    <source>
        <dbReference type="Proteomes" id="UP001209878"/>
    </source>
</evidence>
<organism evidence="2 3">
    <name type="scientific">Ridgeia piscesae</name>
    <name type="common">Tubeworm</name>
    <dbReference type="NCBI Taxonomy" id="27915"/>
    <lineage>
        <taxon>Eukaryota</taxon>
        <taxon>Metazoa</taxon>
        <taxon>Spiralia</taxon>
        <taxon>Lophotrochozoa</taxon>
        <taxon>Annelida</taxon>
        <taxon>Polychaeta</taxon>
        <taxon>Sedentaria</taxon>
        <taxon>Canalipalpata</taxon>
        <taxon>Sabellida</taxon>
        <taxon>Siboglinidae</taxon>
        <taxon>Ridgeia</taxon>
    </lineage>
</organism>
<sequence>MQQTDTAVTMRERRNTSEHVTGCDSGIRYHFISSCPSFSLLSFSFLSLYSLASGPFPGAFFRSSSFLLSSSILSSSASISAISSCVASRSRTLGPYSST</sequence>
<feature type="transmembrane region" description="Helical" evidence="1">
    <location>
        <begin position="38"/>
        <end position="60"/>
    </location>
</feature>
<keyword evidence="3" id="KW-1185">Reference proteome</keyword>
<dbReference type="EMBL" id="JAODUO010000023">
    <property type="protein sequence ID" value="KAK2192777.1"/>
    <property type="molecule type" value="Genomic_DNA"/>
</dbReference>
<evidence type="ECO:0000313" key="2">
    <source>
        <dbReference type="EMBL" id="KAK2192777.1"/>
    </source>
</evidence>
<dbReference type="AlphaFoldDB" id="A0AAD9UKN7"/>
<keyword evidence="1" id="KW-0812">Transmembrane</keyword>
<evidence type="ECO:0008006" key="4">
    <source>
        <dbReference type="Google" id="ProtNLM"/>
    </source>
</evidence>
<proteinExistence type="predicted"/>
<name>A0AAD9UKN7_RIDPI</name>
<keyword evidence="1" id="KW-1133">Transmembrane helix</keyword>
<protein>
    <recommendedName>
        <fullName evidence="4">Transmembrane protein</fullName>
    </recommendedName>
</protein>
<keyword evidence="1" id="KW-0472">Membrane</keyword>
<evidence type="ECO:0000256" key="1">
    <source>
        <dbReference type="SAM" id="Phobius"/>
    </source>
</evidence>